<gene>
    <name evidence="1" type="ORF">FpNV_059</name>
</gene>
<dbReference type="EMBL" id="PP955094">
    <property type="protein sequence ID" value="XCH39304.1"/>
    <property type="molecule type" value="Genomic_DNA"/>
</dbReference>
<evidence type="ECO:0000313" key="1">
    <source>
        <dbReference type="EMBL" id="XCH39304.1"/>
    </source>
</evidence>
<proteinExistence type="predicted"/>
<sequence length="217" mass="25774">MNKLLLEKQKLKKNRELLNIVKNYEGFKQKNYLDIANNIDISKFIFYKEKSILEDKVELNYLRDTCLIMQKNTFISKEKYSTIIKRDLVNVSKDDILLVYKLEQLKTLFPSLKNEYDSEIILNTIINNYCHKIIPNSKFRLQRIKSTFLISYKGCYFINIFRSDEEILNNSEYIRLCNFYKKIKNSNQLAHAQLTNSIKMLICNNIGYKTAALHTII</sequence>
<reference evidence="1" key="1">
    <citation type="submission" date="2024-06" db="EMBL/GenBank/DDBJ databases">
        <title>North American crayfish harbour diverse members of the Nudiviridae.</title>
        <authorList>
            <person name="Stratton C."/>
            <person name="Bojko J."/>
        </authorList>
    </citation>
    <scope>NUCLEOTIDE SEQUENCE</scope>
    <source>
        <strain evidence="1">142H</strain>
    </source>
</reference>
<protein>
    <submittedName>
        <fullName evidence="1">Uncharacterized protein</fullName>
    </submittedName>
</protein>
<organism evidence="1">
    <name type="scientific">Faxonius propinquus nudivirus</name>
    <dbReference type="NCBI Taxonomy" id="3139431"/>
    <lineage>
        <taxon>Viruses</taxon>
        <taxon>Viruses incertae sedis</taxon>
        <taxon>Naldaviricetes</taxon>
        <taxon>Lefavirales</taxon>
        <taxon>Nudiviridae</taxon>
    </lineage>
</organism>
<accession>A0AAU8GCA4</accession>
<name>A0AAU8GCA4_9VIRU</name>